<feature type="region of interest" description="Disordered" evidence="1">
    <location>
        <begin position="113"/>
        <end position="153"/>
    </location>
</feature>
<feature type="region of interest" description="Disordered" evidence="1">
    <location>
        <begin position="68"/>
        <end position="96"/>
    </location>
</feature>
<feature type="compositionally biased region" description="Polar residues" evidence="1">
    <location>
        <begin position="482"/>
        <end position="499"/>
    </location>
</feature>
<name>A0A7Y0HX43_9BIFI</name>
<proteinExistence type="predicted"/>
<reference evidence="2 3" key="1">
    <citation type="submission" date="2020-02" db="EMBL/GenBank/DDBJ databases">
        <title>Characterization of phylogenetic diversity of novel bifidobacterial species isolated in Czech ZOOs.</title>
        <authorList>
            <person name="Lugli G.A."/>
            <person name="Vera N.B."/>
            <person name="Ventura M."/>
        </authorList>
    </citation>
    <scope>NUCLEOTIDE SEQUENCE [LARGE SCALE GENOMIC DNA]</scope>
    <source>
        <strain evidence="2 3">DSM 109959</strain>
    </source>
</reference>
<comment type="caution">
    <text evidence="2">The sequence shown here is derived from an EMBL/GenBank/DDBJ whole genome shotgun (WGS) entry which is preliminary data.</text>
</comment>
<feature type="compositionally biased region" description="Basic and acidic residues" evidence="1">
    <location>
        <begin position="388"/>
        <end position="415"/>
    </location>
</feature>
<accession>A0A7Y0HX43</accession>
<dbReference type="AlphaFoldDB" id="A0A7Y0HX43"/>
<protein>
    <submittedName>
        <fullName evidence="2">Uncharacterized protein</fullName>
    </submittedName>
</protein>
<keyword evidence="3" id="KW-1185">Reference proteome</keyword>
<gene>
    <name evidence="2" type="ORF">G1C97_0528</name>
</gene>
<dbReference type="EMBL" id="JAAIIG010000002">
    <property type="protein sequence ID" value="NMM97579.1"/>
    <property type="molecule type" value="Genomic_DNA"/>
</dbReference>
<feature type="region of interest" description="Disordered" evidence="1">
    <location>
        <begin position="287"/>
        <end position="499"/>
    </location>
</feature>
<feature type="compositionally biased region" description="Basic and acidic residues" evidence="1">
    <location>
        <begin position="144"/>
        <end position="153"/>
    </location>
</feature>
<feature type="compositionally biased region" description="Basic and acidic residues" evidence="1">
    <location>
        <begin position="80"/>
        <end position="93"/>
    </location>
</feature>
<evidence type="ECO:0000313" key="2">
    <source>
        <dbReference type="EMBL" id="NMM97579.1"/>
    </source>
</evidence>
<organism evidence="2 3">
    <name type="scientific">Bifidobacterium olomucense</name>
    <dbReference type="NCBI Taxonomy" id="2675324"/>
    <lineage>
        <taxon>Bacteria</taxon>
        <taxon>Bacillati</taxon>
        <taxon>Actinomycetota</taxon>
        <taxon>Actinomycetes</taxon>
        <taxon>Bifidobacteriales</taxon>
        <taxon>Bifidobacteriaceae</taxon>
        <taxon>Bifidobacterium</taxon>
    </lineage>
</organism>
<feature type="compositionally biased region" description="Polar residues" evidence="1">
    <location>
        <begin position="416"/>
        <end position="432"/>
    </location>
</feature>
<feature type="compositionally biased region" description="Basic and acidic residues" evidence="1">
    <location>
        <begin position="366"/>
        <end position="377"/>
    </location>
</feature>
<dbReference type="Proteomes" id="UP000543419">
    <property type="component" value="Unassembled WGS sequence"/>
</dbReference>
<evidence type="ECO:0000313" key="3">
    <source>
        <dbReference type="Proteomes" id="UP000543419"/>
    </source>
</evidence>
<sequence>MLKDNENTTAPEDWESAFPTLDDAALDATTDDVDETELAALDRAARTGAFDAFDVDDAPQPHDVTVRTPEELAAASNEAKAQRDAENAAREAYEQPADPFEALAAEVDDGMFLTRKPGDTATGNTGTKRSARRSKRERKPKQSLLERARMGRDRDRGDMLQDRSFYVRDFGETQAGVAVTAATTTGELLYGYMLQIISTVIAYPAYRAGWWLKHWGREPILKSEYSQFVLGGKSVLRLYGKWLTMLGDMLSRTVDRVKAQRRATLEAHNLAGLDARGVVRTISQAIPVQPTNTPTAKDGKQPAKPGEAGLTDDDKQMLDIAADLDPATSNDIELVKPGTPFTMNDDETETDPTPAADTTEADAGEDAIHTDDTHEPQEAEPDTTTATHEPHTTEAADSQHHDDTQQTRATKDDHGTPTNTQDTAAASTTSREPNPFELPTLEPTLEPSASGEADTEPTPAPLTATRTRPVTRHRLGALIEAQRTNDNATPQAATTSNAA</sequence>
<dbReference type="RefSeq" id="WP_169240405.1">
    <property type="nucleotide sequence ID" value="NZ_JAAIIG010000002.1"/>
</dbReference>
<feature type="compositionally biased region" description="Basic residues" evidence="1">
    <location>
        <begin position="129"/>
        <end position="141"/>
    </location>
</feature>
<evidence type="ECO:0000256" key="1">
    <source>
        <dbReference type="SAM" id="MobiDB-lite"/>
    </source>
</evidence>